<dbReference type="Gene3D" id="3.40.50.300">
    <property type="entry name" value="P-loop containing nucleotide triphosphate hydrolases"/>
    <property type="match status" value="1"/>
</dbReference>
<gene>
    <name evidence="8" type="ORF">RDWZM_008700</name>
</gene>
<comment type="similarity">
    <text evidence="1 6">Belongs to the TRAFAC class TrmE-Era-EngA-EngB-Septin-like GTPase superfamily. Era GTPase family.</text>
</comment>
<evidence type="ECO:0000256" key="6">
    <source>
        <dbReference type="PROSITE-ProRule" id="PRU01050"/>
    </source>
</evidence>
<dbReference type="NCBIfam" id="TIGR00231">
    <property type="entry name" value="small_GTP"/>
    <property type="match status" value="1"/>
</dbReference>
<dbReference type="GO" id="GO:0005759">
    <property type="term" value="C:mitochondrial matrix"/>
    <property type="evidence" value="ECO:0007669"/>
    <property type="project" value="TreeGrafter"/>
</dbReference>
<feature type="region of interest" description="G5" evidence="6">
    <location>
        <begin position="255"/>
        <end position="257"/>
    </location>
</feature>
<dbReference type="InterPro" id="IPR027417">
    <property type="entry name" value="P-loop_NTPase"/>
</dbReference>
<dbReference type="AlphaFoldDB" id="A0A9Q0M2J4"/>
<dbReference type="Pfam" id="PF01926">
    <property type="entry name" value="MMR_HSR1"/>
    <property type="match status" value="1"/>
</dbReference>
<dbReference type="PRINTS" id="PR00326">
    <property type="entry name" value="GTP1OBG"/>
</dbReference>
<dbReference type="OrthoDB" id="8954335at2759"/>
<proteinExistence type="inferred from homology"/>
<dbReference type="PANTHER" id="PTHR42698">
    <property type="entry name" value="GTPASE ERA"/>
    <property type="match status" value="1"/>
</dbReference>
<dbReference type="CDD" id="cd22534">
    <property type="entry name" value="KH-II_Era"/>
    <property type="match status" value="1"/>
</dbReference>
<dbReference type="GO" id="GO:0043024">
    <property type="term" value="F:ribosomal small subunit binding"/>
    <property type="evidence" value="ECO:0007669"/>
    <property type="project" value="TreeGrafter"/>
</dbReference>
<feature type="region of interest" description="G3" evidence="6">
    <location>
        <begin position="101"/>
        <end position="104"/>
    </location>
</feature>
<dbReference type="GO" id="GO:0005525">
    <property type="term" value="F:GTP binding"/>
    <property type="evidence" value="ECO:0007669"/>
    <property type="project" value="UniProtKB-UniRule"/>
</dbReference>
<dbReference type="InterPro" id="IPR005225">
    <property type="entry name" value="Small_GTP-bd"/>
</dbReference>
<accession>A0A9Q0M2J4</accession>
<evidence type="ECO:0000256" key="3">
    <source>
        <dbReference type="ARBA" id="ARBA00022741"/>
    </source>
</evidence>
<dbReference type="InterPro" id="IPR005662">
    <property type="entry name" value="GTPase_Era-like"/>
</dbReference>
<dbReference type="SUPFAM" id="SSF52540">
    <property type="entry name" value="P-loop containing nucleoside triphosphate hydrolases"/>
    <property type="match status" value="1"/>
</dbReference>
<dbReference type="GO" id="GO:0019843">
    <property type="term" value="F:rRNA binding"/>
    <property type="evidence" value="ECO:0007669"/>
    <property type="project" value="TreeGrafter"/>
</dbReference>
<dbReference type="InterPro" id="IPR006073">
    <property type="entry name" value="GTP-bd"/>
</dbReference>
<evidence type="ECO:0000256" key="4">
    <source>
        <dbReference type="ARBA" id="ARBA00023134"/>
    </source>
</evidence>
<keyword evidence="9" id="KW-1185">Reference proteome</keyword>
<evidence type="ECO:0000256" key="1">
    <source>
        <dbReference type="ARBA" id="ARBA00007921"/>
    </source>
</evidence>
<evidence type="ECO:0000259" key="7">
    <source>
        <dbReference type="PROSITE" id="PS51713"/>
    </source>
</evidence>
<dbReference type="SUPFAM" id="SSF54814">
    <property type="entry name" value="Prokaryotic type KH domain (KH-domain type II)"/>
    <property type="match status" value="1"/>
</dbReference>
<dbReference type="PANTHER" id="PTHR42698:SF1">
    <property type="entry name" value="GTPASE ERA, MITOCHONDRIAL"/>
    <property type="match status" value="1"/>
</dbReference>
<dbReference type="Proteomes" id="UP001142055">
    <property type="component" value="Chromosome 3"/>
</dbReference>
<organism evidence="8 9">
    <name type="scientific">Blomia tropicalis</name>
    <name type="common">Mite</name>
    <dbReference type="NCBI Taxonomy" id="40697"/>
    <lineage>
        <taxon>Eukaryota</taxon>
        <taxon>Metazoa</taxon>
        <taxon>Ecdysozoa</taxon>
        <taxon>Arthropoda</taxon>
        <taxon>Chelicerata</taxon>
        <taxon>Arachnida</taxon>
        <taxon>Acari</taxon>
        <taxon>Acariformes</taxon>
        <taxon>Sarcoptiformes</taxon>
        <taxon>Astigmata</taxon>
        <taxon>Glycyphagoidea</taxon>
        <taxon>Echimyopodidae</taxon>
        <taxon>Blomia</taxon>
    </lineage>
</organism>
<dbReference type="EMBL" id="JAPWDV010000003">
    <property type="protein sequence ID" value="KAJ6217543.1"/>
    <property type="molecule type" value="Genomic_DNA"/>
</dbReference>
<evidence type="ECO:0000256" key="5">
    <source>
        <dbReference type="ARBA" id="ARBA00030975"/>
    </source>
</evidence>
<dbReference type="InterPro" id="IPR009019">
    <property type="entry name" value="KH_sf_prok-type"/>
</dbReference>
<dbReference type="PROSITE" id="PS51713">
    <property type="entry name" value="G_ERA"/>
    <property type="match status" value="1"/>
</dbReference>
<feature type="region of interest" description="G4" evidence="6">
    <location>
        <begin position="170"/>
        <end position="173"/>
    </location>
</feature>
<sequence>MTMPSLLQYFRSIRKYGTYNSRQIPKTHAEYKQLQEQEIKQPDEAKLLRVAIVGCPNVGKSTLLNQLVDWNVSSVSSKVHTTRSNVIGVYVKDNIQLEFIDTPGLVNRQHIIRHKLNPNFVTELKESLIKADIITIMADVSNRRERTKLNRGILDLLRENRDKESLLILNKVDRLQKKQEILDITHTLTSGIVDGKNIRKLDDFEYKLEINNRNFEKLFRKTEKYLKYRDNETNGDIEQIEDNIGWPNFSQVFMISALHDDGVDDLRSFLLNKAKPQPWLYNADAVTTQKPKNLIIETIRQICLDLLRQEIPYNLYFQIVMWELDDVGNLFIVVDMFCPSKFQSLIIGPKGSTISTIVRKSRDVLCDVFRCDISLKIAVKANKK</sequence>
<feature type="region of interest" description="G2" evidence="6">
    <location>
        <begin position="80"/>
        <end position="84"/>
    </location>
</feature>
<dbReference type="InterPro" id="IPR030388">
    <property type="entry name" value="G_ERA_dom"/>
</dbReference>
<keyword evidence="3 6" id="KW-0547">Nucleotide-binding</keyword>
<comment type="caution">
    <text evidence="8">The sequence shown here is derived from an EMBL/GenBank/DDBJ whole genome shotgun (WGS) entry which is preliminary data.</text>
</comment>
<evidence type="ECO:0000313" key="8">
    <source>
        <dbReference type="EMBL" id="KAJ6217543.1"/>
    </source>
</evidence>
<feature type="domain" description="Era-type G" evidence="7">
    <location>
        <begin position="46"/>
        <end position="277"/>
    </location>
</feature>
<dbReference type="InterPro" id="IPR015946">
    <property type="entry name" value="KH_dom-like_a/b"/>
</dbReference>
<keyword evidence="4 6" id="KW-0342">GTP-binding</keyword>
<dbReference type="GO" id="GO:0000028">
    <property type="term" value="P:ribosomal small subunit assembly"/>
    <property type="evidence" value="ECO:0007669"/>
    <property type="project" value="TreeGrafter"/>
</dbReference>
<feature type="region of interest" description="G1" evidence="6">
    <location>
        <begin position="54"/>
        <end position="61"/>
    </location>
</feature>
<evidence type="ECO:0000313" key="9">
    <source>
        <dbReference type="Proteomes" id="UP001142055"/>
    </source>
</evidence>
<protein>
    <recommendedName>
        <fullName evidence="2">GTPase Era, mitochondrial</fullName>
    </recommendedName>
    <alternativeName>
        <fullName evidence="5">ERA-like protein 1</fullName>
    </alternativeName>
</protein>
<evidence type="ECO:0000256" key="2">
    <source>
        <dbReference type="ARBA" id="ARBA00019149"/>
    </source>
</evidence>
<dbReference type="Gene3D" id="3.30.300.20">
    <property type="match status" value="1"/>
</dbReference>
<reference evidence="8" key="1">
    <citation type="submission" date="2022-12" db="EMBL/GenBank/DDBJ databases">
        <title>Genome assemblies of Blomia tropicalis.</title>
        <authorList>
            <person name="Cui Y."/>
        </authorList>
    </citation>
    <scope>NUCLEOTIDE SEQUENCE</scope>
    <source>
        <tissue evidence="8">Adult mites</tissue>
    </source>
</reference>
<dbReference type="OMA" id="WAEVDVI"/>
<name>A0A9Q0M2J4_BLOTA</name>